<dbReference type="SUPFAM" id="SSF103647">
    <property type="entry name" value="TSP type-3 repeat"/>
    <property type="match status" value="1"/>
</dbReference>
<dbReference type="InterPro" id="IPR026341">
    <property type="entry name" value="T9SS_type_B"/>
</dbReference>
<dbReference type="NCBIfam" id="TIGR04131">
    <property type="entry name" value="Bac_Flav_CTERM"/>
    <property type="match status" value="1"/>
</dbReference>
<dbReference type="RefSeq" id="WP_103805988.1">
    <property type="nucleotide sequence ID" value="NZ_PQVG01000005.1"/>
</dbReference>
<evidence type="ECO:0000313" key="2">
    <source>
        <dbReference type="EMBL" id="POY39450.1"/>
    </source>
</evidence>
<dbReference type="InterPro" id="IPR028974">
    <property type="entry name" value="TSP_type-3_rpt"/>
</dbReference>
<sequence>MKKIVVFLFIIITSINSYAQFSKVHYIPPITATYSTSIGGKSTCDPDVDQYIYISTPSTTPVTVTLTPLGGTPVINTVSNSTPWIYTIKTLPSAINGSQTSGGVTTAKFGFDNQLFVPNTLTGTVQKNRGFLIESTDLVYANLRVSSDVSGTGSAAKSSQAGGLVAKGTSAYGKEFRIGGMENKSALTSGNEFCLLNFASFVATEDNTTVTINLSNPAAIGAIMANGVAYSGPITKTLNKNETYVIAMQNSSSTTFESNYMLGGLITSDRNIVVNCGSIGGNSQIKNEIPAVPNSISFNTGGKDYGFDQIVPSDKTGKEYIFIGGAGMLASAKAYDLERVIIIANVNGTQVFKDGTILVATLAAGQYYVFNGNHYTNGNLYVKTSENVFAYQCIAGSNDAGNQNMFFVPPLTCGTPSSVNNIPLIEQVGIVTYTNAVVNITTEATAAEATPIITIGNTPISLTSLNSSRFSVTGKTGFYTYTYPKPGVTPAPPALVGNISVSAPHQVYVSYYGSNSNATYGSYFSGFDTKPIVSSQSAVTGTACIGNTTLNITGALATDTFNWYYSTTPIIDPATSTLITGETTSSYTPKSITSGGFGPGYYAVSKLTGCAAIVSDPIAVSQCPVDDDNDGVFNNIDIDSDNDGITNISESYGNKTIDVSVPSGTLAVGTYSNTYTNTTTTSGIGNSFTGNSNGSFTTNLSAGKTNSVTQNLIFAAPISLGIVYNPTAGSTVSSLSNGTFIIKSDIANTITVSNPSNQLLIDTNYDGIYENGVTQFSSLEIRFILNPAVLLATPAPAIDFIFQTYLANSISFTHQNLSDSQPNSSSFSFYAVNVPKDSDSDGINDQVDKDSDGDGILDIVEGQIGNKTIATPFADINKNGLADNFEPIIAPVDTDLDGVPDFIDLDSDNDGILDTVENGATNLDPDADGIKNYRDLDSDGDTCNDVVEAGFTDPNADGKLGISPITVDINGKVTSGTDGYTAPAGSPTAYYLIAATPVITVQPTANPNCTAGTAVISMVENGGNNIKWQVSPIIAPIVWTDITNNAIYSGANTNTLTISSAANGFQYRAVLNKNESACTLVISDIVPVIFSNSPVVVDVTMEECDPDLDGKTLFDLTAKNTQISVNSANETFTYYTSLAGANANNPLELISNPTTYTNTTAHTMEIGVRVANPAGCSSVSKITLNVGIQIPASYVFPSPPQPVCDDAVQDGFTTFDISATKTTIEALFPSTGYTVAYYPTQTDATNQTNAITNLSSYRNTIANTQPIWIRVNNNNANFNTCYTLATYFSLNVEALPIANFVTIPNQCDDNHDGKLSFNTSTLESILLGGQTNKTVTYFDAANNPLKDANGNLITSPFPNNFVTTSQTIKAVVTNNTAQKCSASTTISFVVETLPIANPVIIPNQCDDNNDGKLSFDTSTLESTVLGGQTGVTVTYFDAANNPLKDANGNLITSPFPNNFVTTSQTIKAVVTNSSGLNCSESTNIQFTVEPLPIANSVTIPTQCDDNHDGKLSFNTASLESTVLGGQTNVSVTYFDATNNPLKDANGNLITSPFPNNFVTISQTIKAVVTNISGLKCSASANIQFVVEPLPTANPVLIPKQCDDNRDGKLSFDTSTLESTLLGGQTGATVTYLDAANNPLKDANGNLITSPFPNNFLTISQTIKAVVTNSTGLNCSESTNIQFTVEPLPIANPVLIPIQCDDNRDGKLSFNTSSLESTVLGGQTGVTVTYLDAANNPLKDANGNLITSPFPNNFVTTSQTIKAVVTNNTPQKCADQTSITFTIEPLPVANPVIISRQCDDDQDGILSFNTTNLESTLLGGQTGVTVTYFDSANNPLKDANGNLITSPFPANFITSSQIITAVVKNNSTQGCTDKTTITFTVDIKPIANPVAPFIECDNESDPLLQDGKYTFDTSTIQSTILGTQTGMTIKYFDGNGNPLNPLPNPFTTATQTIKAVVENPLNTNCPATQFISFTVNPSPKINTNIDGNDDKLICSNSSVFTYDLDASLQDGSSTTNYKYQWSKDGVDLPGETAYTLNGVNTEGKYAVEVTNIATTCRAMRIINVSASEQAKIKSIEISDLTDNNTVTINLESGLKGNYEFSLDDEMGNYQSSNVFTNVSPGMHQIFVRDINGCETTPDIAAVIGVPKFFTPNADGFNDFWNIRGISGNTKYSIYIYDRYGKLIKELIPTNLEGWDGTYNGSPLPGSDYWYSLKLDNGREAKGHFSLKR</sequence>
<evidence type="ECO:0000256" key="1">
    <source>
        <dbReference type="SAM" id="SignalP"/>
    </source>
</evidence>
<feature type="signal peptide" evidence="1">
    <location>
        <begin position="1"/>
        <end position="19"/>
    </location>
</feature>
<comment type="caution">
    <text evidence="2">The sequence shown here is derived from an EMBL/GenBank/DDBJ whole genome shotgun (WGS) entry which is preliminary data.</text>
</comment>
<accession>A0A2S5AA31</accession>
<reference evidence="2 3" key="1">
    <citation type="submission" date="2018-01" db="EMBL/GenBank/DDBJ databases">
        <authorList>
            <person name="Gaut B.S."/>
            <person name="Morton B.R."/>
            <person name="Clegg M.T."/>
            <person name="Duvall M.R."/>
        </authorList>
    </citation>
    <scope>NUCLEOTIDE SEQUENCE [LARGE SCALE GENOMIC DNA]</scope>
    <source>
        <strain evidence="2 3">HR-AY</strain>
    </source>
</reference>
<organism evidence="2 3">
    <name type="scientific">Flavobacterium alvei</name>
    <dbReference type="NCBI Taxonomy" id="2080416"/>
    <lineage>
        <taxon>Bacteria</taxon>
        <taxon>Pseudomonadati</taxon>
        <taxon>Bacteroidota</taxon>
        <taxon>Flavobacteriia</taxon>
        <taxon>Flavobacteriales</taxon>
        <taxon>Flavobacteriaceae</taxon>
        <taxon>Flavobacterium</taxon>
    </lineage>
</organism>
<keyword evidence="3" id="KW-1185">Reference proteome</keyword>
<dbReference type="Proteomes" id="UP000237310">
    <property type="component" value="Unassembled WGS sequence"/>
</dbReference>
<proteinExistence type="predicted"/>
<dbReference type="OrthoDB" id="9765926at2"/>
<dbReference type="Pfam" id="PF13585">
    <property type="entry name" value="CHU_C"/>
    <property type="match status" value="1"/>
</dbReference>
<dbReference type="GO" id="GO:0005509">
    <property type="term" value="F:calcium ion binding"/>
    <property type="evidence" value="ECO:0007669"/>
    <property type="project" value="InterPro"/>
</dbReference>
<feature type="chain" id="PRO_5015628628" evidence="1">
    <location>
        <begin position="20"/>
        <end position="2227"/>
    </location>
</feature>
<protein>
    <submittedName>
        <fullName evidence="2">Uncharacterized protein</fullName>
    </submittedName>
</protein>
<dbReference type="InterPro" id="IPR013783">
    <property type="entry name" value="Ig-like_fold"/>
</dbReference>
<dbReference type="EMBL" id="PQVG01000005">
    <property type="protein sequence ID" value="POY39450.1"/>
    <property type="molecule type" value="Genomic_DNA"/>
</dbReference>
<evidence type="ECO:0000313" key="3">
    <source>
        <dbReference type="Proteomes" id="UP000237310"/>
    </source>
</evidence>
<name>A0A2S5AA31_9FLAO</name>
<gene>
    <name evidence="2" type="ORF">C3L50_09705</name>
</gene>
<keyword evidence="1" id="KW-0732">Signal</keyword>
<dbReference type="Gene3D" id="2.60.40.10">
    <property type="entry name" value="Immunoglobulins"/>
    <property type="match status" value="1"/>
</dbReference>